<dbReference type="EMBL" id="JAQRFN010000002">
    <property type="protein sequence ID" value="MDC9595701.1"/>
    <property type="molecule type" value="Genomic_DNA"/>
</dbReference>
<keyword evidence="2" id="KW-1185">Reference proteome</keyword>
<evidence type="ECO:0000313" key="1">
    <source>
        <dbReference type="EMBL" id="MDC9595701.1"/>
    </source>
</evidence>
<evidence type="ECO:0000313" key="2">
    <source>
        <dbReference type="Proteomes" id="UP001220225"/>
    </source>
</evidence>
<name>A0ABT5LPM6_9GAMM</name>
<dbReference type="Proteomes" id="UP001220225">
    <property type="component" value="Unassembled WGS sequence"/>
</dbReference>
<accession>A0ABT5LPM6</accession>
<evidence type="ECO:0008006" key="3">
    <source>
        <dbReference type="Google" id="ProtNLM"/>
    </source>
</evidence>
<protein>
    <recommendedName>
        <fullName evidence="3">Inverse autotransporter beta-barrel domain-containing protein</fullName>
    </recommendedName>
</protein>
<sequence length="560" mass="62487">MNIKNNIIKLSESCLPGKLCVSIPDSSDIIIGQSVYLTVTLVANQNVIEDIKDISIKSDPTVVEVIRHVKWTPTKNKTGGSAIFLLNVNGNILPGKLINYNVHAISNSGLDIQEVTPLNITYTAKQFSFDKTISLDYGKKNYMVTPISDNNIDDPNSEYALISSTITGDDGNPLKNVAVTISSSQPKKLNLVVFATDDKSPQPIEVQSYHEIDVITVYSDSEGKVRFRIYPIKYTQVRLNLTTAILNVTGFTQAYTLYVINSPHNSPFELGSPTIQEMEENNIIKQDSTSSKYFHVQIPSYQPIYATDGILFFIRSSLHDKPKLLEPIYKVNNVNELPSKAFSLSYSDLPINERVEFYYLISSVEGEVRKSYPITVKYVGNDSSNDEVYDKVKIYTSYATLPIDVYSEKNETFEWHGIILSMINRNRKPGQSAKGVTGLYVVIMGTNDQNNKNLPQLGSTGYLNIYVKTPTSRNTHKNYQFSLPSSVDSGKQTGHVVVNIPYCDINRAGPSFSKGLGTLSFDYYIENSDGSKTYSKKWTAKINTVLPNQPHDDNDGCDPL</sequence>
<dbReference type="RefSeq" id="WP_273574195.1">
    <property type="nucleotide sequence ID" value="NZ_JAQRFN010000002.1"/>
</dbReference>
<comment type="caution">
    <text evidence="1">The sequence shown here is derived from an EMBL/GenBank/DDBJ whole genome shotgun (WGS) entry which is preliminary data.</text>
</comment>
<reference evidence="1 2" key="1">
    <citation type="submission" date="2023-02" db="EMBL/GenBank/DDBJ databases">
        <title>Entomopathogenic bacteria.</title>
        <authorList>
            <person name="Machado R.A."/>
        </authorList>
    </citation>
    <scope>NUCLEOTIDE SEQUENCE [LARGE SCALE GENOMIC DNA]</scope>
    <source>
        <strain evidence="1 2">XENO-2</strain>
    </source>
</reference>
<organism evidence="1 2">
    <name type="scientific">Xenorhabdus anantnagensis</name>
    <dbReference type="NCBI Taxonomy" id="3025875"/>
    <lineage>
        <taxon>Bacteria</taxon>
        <taxon>Pseudomonadati</taxon>
        <taxon>Pseudomonadota</taxon>
        <taxon>Gammaproteobacteria</taxon>
        <taxon>Enterobacterales</taxon>
        <taxon>Morganellaceae</taxon>
        <taxon>Xenorhabdus</taxon>
    </lineage>
</organism>
<proteinExistence type="predicted"/>
<gene>
    <name evidence="1" type="ORF">PSI14_02150</name>
</gene>